<keyword evidence="3 5" id="KW-1133">Transmembrane helix</keyword>
<evidence type="ECO:0000259" key="7">
    <source>
        <dbReference type="Pfam" id="PF24961"/>
    </source>
</evidence>
<dbReference type="Pfam" id="PF01957">
    <property type="entry name" value="NfeD"/>
    <property type="match status" value="1"/>
</dbReference>
<protein>
    <recommendedName>
        <fullName evidence="10">NfeD-like C-terminal domain-containing protein</fullName>
    </recommendedName>
</protein>
<reference evidence="8" key="2">
    <citation type="submission" date="2021-04" db="EMBL/GenBank/DDBJ databases">
        <authorList>
            <person name="Gilroy R."/>
        </authorList>
    </citation>
    <scope>NUCLEOTIDE SEQUENCE</scope>
    <source>
        <strain evidence="8">23274</strain>
    </source>
</reference>
<gene>
    <name evidence="8" type="ORF">H9863_03605</name>
</gene>
<keyword evidence="4 5" id="KW-0472">Membrane</keyword>
<dbReference type="AlphaFoldDB" id="A0A9D2AB05"/>
<feature type="domain" description="NfeD-like C-terminal" evidence="6">
    <location>
        <begin position="101"/>
        <end position="152"/>
    </location>
</feature>
<evidence type="ECO:0000256" key="2">
    <source>
        <dbReference type="ARBA" id="ARBA00022692"/>
    </source>
</evidence>
<evidence type="ECO:0000256" key="3">
    <source>
        <dbReference type="ARBA" id="ARBA00022989"/>
    </source>
</evidence>
<dbReference type="PANTHER" id="PTHR33507">
    <property type="entry name" value="INNER MEMBRANE PROTEIN YBBJ"/>
    <property type="match status" value="1"/>
</dbReference>
<dbReference type="EMBL" id="DXFT01000072">
    <property type="protein sequence ID" value="HIX03188.1"/>
    <property type="molecule type" value="Genomic_DNA"/>
</dbReference>
<dbReference type="InterPro" id="IPR002810">
    <property type="entry name" value="NfeD-like_C"/>
</dbReference>
<dbReference type="PANTHER" id="PTHR33507:SF3">
    <property type="entry name" value="INNER MEMBRANE PROTEIN YBBJ"/>
    <property type="match status" value="1"/>
</dbReference>
<dbReference type="InterPro" id="IPR056739">
    <property type="entry name" value="NfeD_membrane"/>
</dbReference>
<evidence type="ECO:0000313" key="9">
    <source>
        <dbReference type="Proteomes" id="UP000824202"/>
    </source>
</evidence>
<keyword evidence="2 5" id="KW-0812">Transmembrane</keyword>
<reference evidence="8" key="1">
    <citation type="journal article" date="2021" name="PeerJ">
        <title>Extensive microbial diversity within the chicken gut microbiome revealed by metagenomics and culture.</title>
        <authorList>
            <person name="Gilroy R."/>
            <person name="Ravi A."/>
            <person name="Getino M."/>
            <person name="Pursley I."/>
            <person name="Horton D.L."/>
            <person name="Alikhan N.F."/>
            <person name="Baker D."/>
            <person name="Gharbi K."/>
            <person name="Hall N."/>
            <person name="Watson M."/>
            <person name="Adriaenssens E.M."/>
            <person name="Foster-Nyarko E."/>
            <person name="Jarju S."/>
            <person name="Secka A."/>
            <person name="Antonio M."/>
            <person name="Oren A."/>
            <person name="Chaudhuri R.R."/>
            <person name="La Ragione R."/>
            <person name="Hildebrand F."/>
            <person name="Pallen M.J."/>
        </authorList>
    </citation>
    <scope>NUCLEOTIDE SEQUENCE</scope>
    <source>
        <strain evidence="8">23274</strain>
    </source>
</reference>
<dbReference type="InterPro" id="IPR052165">
    <property type="entry name" value="Membrane_assoc_protease"/>
</dbReference>
<feature type="domain" description="NfeD integral membrane" evidence="7">
    <location>
        <begin position="7"/>
        <end position="72"/>
    </location>
</feature>
<evidence type="ECO:0000259" key="6">
    <source>
        <dbReference type="Pfam" id="PF01957"/>
    </source>
</evidence>
<dbReference type="GO" id="GO:0005886">
    <property type="term" value="C:plasma membrane"/>
    <property type="evidence" value="ECO:0007669"/>
    <property type="project" value="TreeGrafter"/>
</dbReference>
<evidence type="ECO:0008006" key="10">
    <source>
        <dbReference type="Google" id="ProtNLM"/>
    </source>
</evidence>
<feature type="transmembrane region" description="Helical" evidence="5">
    <location>
        <begin position="31"/>
        <end position="49"/>
    </location>
</feature>
<proteinExistence type="predicted"/>
<feature type="transmembrane region" description="Helical" evidence="5">
    <location>
        <begin position="6"/>
        <end position="24"/>
    </location>
</feature>
<sequence>MEWLIVTMLIVIGLVLVLLEFLVFPGVNVAGILGFVCIIAGIYFGYTYYPLPVGHFILLGTALFCGLATWYALRSNTWKNLSLHAELDASVEGVDETTVHVGDTGMTVGRLAPMGNVRVDNELMEAESLSGYIDANQEVVVVKVLKNKIIVKLKSV</sequence>
<evidence type="ECO:0000256" key="1">
    <source>
        <dbReference type="ARBA" id="ARBA00004141"/>
    </source>
</evidence>
<evidence type="ECO:0000256" key="4">
    <source>
        <dbReference type="ARBA" id="ARBA00023136"/>
    </source>
</evidence>
<name>A0A9D2AB05_9BACT</name>
<evidence type="ECO:0000313" key="8">
    <source>
        <dbReference type="EMBL" id="HIX03188.1"/>
    </source>
</evidence>
<comment type="subcellular location">
    <subcellularLocation>
        <location evidence="1">Membrane</location>
        <topology evidence="1">Multi-pass membrane protein</topology>
    </subcellularLocation>
</comment>
<evidence type="ECO:0000256" key="5">
    <source>
        <dbReference type="SAM" id="Phobius"/>
    </source>
</evidence>
<dbReference type="InterPro" id="IPR012340">
    <property type="entry name" value="NA-bd_OB-fold"/>
</dbReference>
<dbReference type="Proteomes" id="UP000824202">
    <property type="component" value="Unassembled WGS sequence"/>
</dbReference>
<dbReference type="Pfam" id="PF24961">
    <property type="entry name" value="NfeD_membrane"/>
    <property type="match status" value="1"/>
</dbReference>
<organism evidence="8 9">
    <name type="scientific">Candidatus Odoribacter faecigallinarum</name>
    <dbReference type="NCBI Taxonomy" id="2838706"/>
    <lineage>
        <taxon>Bacteria</taxon>
        <taxon>Pseudomonadati</taxon>
        <taxon>Bacteroidota</taxon>
        <taxon>Bacteroidia</taxon>
        <taxon>Bacteroidales</taxon>
        <taxon>Odoribacteraceae</taxon>
        <taxon>Odoribacter</taxon>
    </lineage>
</organism>
<dbReference type="Gene3D" id="2.40.50.140">
    <property type="entry name" value="Nucleic acid-binding proteins"/>
    <property type="match status" value="1"/>
</dbReference>
<accession>A0A9D2AB05</accession>
<feature type="transmembrane region" description="Helical" evidence="5">
    <location>
        <begin position="55"/>
        <end position="73"/>
    </location>
</feature>
<comment type="caution">
    <text evidence="8">The sequence shown here is derived from an EMBL/GenBank/DDBJ whole genome shotgun (WGS) entry which is preliminary data.</text>
</comment>